<dbReference type="AlphaFoldDB" id="F6DNC4"/>
<feature type="transmembrane region" description="Helical" evidence="8">
    <location>
        <begin position="350"/>
        <end position="374"/>
    </location>
</feature>
<evidence type="ECO:0000256" key="3">
    <source>
        <dbReference type="ARBA" id="ARBA00022448"/>
    </source>
</evidence>
<comment type="similarity">
    <text evidence="2">Belongs to the ABC-2 integral membrane protein family.</text>
</comment>
<dbReference type="Proteomes" id="UP000009234">
    <property type="component" value="Chromosome"/>
</dbReference>
<evidence type="ECO:0000256" key="6">
    <source>
        <dbReference type="ARBA" id="ARBA00022989"/>
    </source>
</evidence>
<evidence type="ECO:0000313" key="11">
    <source>
        <dbReference type="Proteomes" id="UP000009234"/>
    </source>
</evidence>
<dbReference type="STRING" id="696281.Desru_3613"/>
<name>F6DNC4_DESRL</name>
<dbReference type="EMBL" id="CP002780">
    <property type="protein sequence ID" value="AEG61815.1"/>
    <property type="molecule type" value="Genomic_DNA"/>
</dbReference>
<evidence type="ECO:0000256" key="5">
    <source>
        <dbReference type="ARBA" id="ARBA00022692"/>
    </source>
</evidence>
<proteinExistence type="inferred from homology"/>
<dbReference type="Pfam" id="PF12698">
    <property type="entry name" value="ABC2_membrane_3"/>
    <property type="match status" value="1"/>
</dbReference>
<reference evidence="11" key="1">
    <citation type="submission" date="2011-05" db="EMBL/GenBank/DDBJ databases">
        <title>Complete sequence of Desulfotomaculum ruminis DSM 2154.</title>
        <authorList>
            <person name="Lucas S."/>
            <person name="Copeland A."/>
            <person name="Lapidus A."/>
            <person name="Cheng J.-F."/>
            <person name="Goodwin L."/>
            <person name="Pitluck S."/>
            <person name="Lu M."/>
            <person name="Detter J.C."/>
            <person name="Han C."/>
            <person name="Tapia R."/>
            <person name="Land M."/>
            <person name="Hauser L."/>
            <person name="Kyrpides N."/>
            <person name="Ivanova N."/>
            <person name="Mikhailova N."/>
            <person name="Pagani I."/>
            <person name="Stams A.J.M."/>
            <person name="Plugge C.M."/>
            <person name="Muyzer G."/>
            <person name="Kuever J."/>
            <person name="Parshina S.N."/>
            <person name="Ivanova A.E."/>
            <person name="Nazina T.N."/>
            <person name="Brambilla E."/>
            <person name="Spring S."/>
            <person name="Klenk H.-P."/>
            <person name="Woyke T."/>
        </authorList>
    </citation>
    <scope>NUCLEOTIDE SEQUENCE [LARGE SCALE GENOMIC DNA]</scope>
    <source>
        <strain evidence="11">ATCC 23193 / DSM 2154 / NCIB 8452 / DL</strain>
    </source>
</reference>
<dbReference type="PANTHER" id="PTHR30294:SF29">
    <property type="entry name" value="MULTIDRUG ABC TRANSPORTER PERMEASE YBHS-RELATED"/>
    <property type="match status" value="1"/>
</dbReference>
<comment type="subcellular location">
    <subcellularLocation>
        <location evidence="1">Cell membrane</location>
        <topology evidence="1">Multi-pass membrane protein</topology>
    </subcellularLocation>
</comment>
<feature type="transmembrane region" description="Helical" evidence="8">
    <location>
        <begin position="21"/>
        <end position="41"/>
    </location>
</feature>
<keyword evidence="7 8" id="KW-0472">Membrane</keyword>
<dbReference type="InterPro" id="IPR051449">
    <property type="entry name" value="ABC-2_transporter_component"/>
</dbReference>
<feature type="transmembrane region" description="Helical" evidence="8">
    <location>
        <begin position="299"/>
        <end position="315"/>
    </location>
</feature>
<dbReference type="OrthoDB" id="9788252at2"/>
<dbReference type="eggNOG" id="COG0842">
    <property type="taxonomic scope" value="Bacteria"/>
</dbReference>
<keyword evidence="5 8" id="KW-0812">Transmembrane</keyword>
<gene>
    <name evidence="10" type="ordered locus">Desru_3613</name>
</gene>
<dbReference type="GO" id="GO:0140359">
    <property type="term" value="F:ABC-type transporter activity"/>
    <property type="evidence" value="ECO:0007669"/>
    <property type="project" value="InterPro"/>
</dbReference>
<feature type="transmembrane region" description="Helical" evidence="8">
    <location>
        <begin position="186"/>
        <end position="209"/>
    </location>
</feature>
<sequence>MRAIFTIACYETLLILKDRTLRLMLFVVPLLYAVVFGFVYMQGVLSQVPLAIVDLDHSAVSREVRTSFENSPYFRLVPGIESPDQLEKAMREGKVRAGIVIPEQFALNIQRHRPTELLGVYDASNLIWGYNTRRYMREVATDFNTQQTAAYLAGLGISKNQIQGIMNTVNLNYEVWYNPTFSYATYFYPGLLLMVIHQISLLSVSLTVTREKERNTWVQYLSSFLPSWKIFLGKALPYFIVNFFNYALLLWIASYFVNARLEGSVGLIVLFGLLFDIIITSLGFLISVHAPNSLQVTRYLMLISVPIFMASGFSWPQSHIPRAVNALSSLLPFPWMAEAFRMITVKNLPLAYVLKHLLVLLAMAGGSLGLAMTFKKKRRPPSSRGVAVNSSHSYPGL</sequence>
<dbReference type="PANTHER" id="PTHR30294">
    <property type="entry name" value="MEMBRANE COMPONENT OF ABC TRANSPORTER YHHJ-RELATED"/>
    <property type="match status" value="1"/>
</dbReference>
<dbReference type="InterPro" id="IPR047817">
    <property type="entry name" value="ABC2_TM_bact-type"/>
</dbReference>
<reference evidence="10 11" key="2">
    <citation type="journal article" date="2012" name="Stand. Genomic Sci.">
        <title>Complete genome sequence of the sulfate-reducing firmicute Desulfotomaculum ruminis type strain (DL(T)).</title>
        <authorList>
            <person name="Spring S."/>
            <person name="Visser M."/>
            <person name="Lu M."/>
            <person name="Copeland A."/>
            <person name="Lapidus A."/>
            <person name="Lucas S."/>
            <person name="Cheng J.F."/>
            <person name="Han C."/>
            <person name="Tapia R."/>
            <person name="Goodwin L.A."/>
            <person name="Pitluck S."/>
            <person name="Ivanova N."/>
            <person name="Land M."/>
            <person name="Hauser L."/>
            <person name="Larimer F."/>
            <person name="Rohde M."/>
            <person name="Goker M."/>
            <person name="Detter J.C."/>
            <person name="Kyrpides N.C."/>
            <person name="Woyke T."/>
            <person name="Schaap P.J."/>
            <person name="Plugge C.M."/>
            <person name="Muyzer G."/>
            <person name="Kuever J."/>
            <person name="Pereira I.A."/>
            <person name="Parshina S.N."/>
            <person name="Bernier-Latmani R."/>
            <person name="Stams A.J."/>
            <person name="Klenk H.P."/>
        </authorList>
    </citation>
    <scope>NUCLEOTIDE SEQUENCE [LARGE SCALE GENOMIC DNA]</scope>
    <source>
        <strain evidence="11">ATCC 23193 / DSM 2154 / NCIB 8452 / DL</strain>
    </source>
</reference>
<dbReference type="PROSITE" id="PS51012">
    <property type="entry name" value="ABC_TM2"/>
    <property type="match status" value="1"/>
</dbReference>
<dbReference type="InterPro" id="IPR013525">
    <property type="entry name" value="ABC2_TM"/>
</dbReference>
<evidence type="ECO:0000256" key="1">
    <source>
        <dbReference type="ARBA" id="ARBA00004651"/>
    </source>
</evidence>
<feature type="transmembrane region" description="Helical" evidence="8">
    <location>
        <begin position="230"/>
        <end position="253"/>
    </location>
</feature>
<evidence type="ECO:0000256" key="8">
    <source>
        <dbReference type="SAM" id="Phobius"/>
    </source>
</evidence>
<dbReference type="RefSeq" id="WP_013843561.1">
    <property type="nucleotide sequence ID" value="NC_015589.1"/>
</dbReference>
<organism evidence="10 11">
    <name type="scientific">Desulforamulus ruminis (strain ATCC 23193 / DSM 2154 / NCIMB 8452 / DL)</name>
    <name type="common">Desulfotomaculum ruminis</name>
    <dbReference type="NCBI Taxonomy" id="696281"/>
    <lineage>
        <taxon>Bacteria</taxon>
        <taxon>Bacillati</taxon>
        <taxon>Bacillota</taxon>
        <taxon>Clostridia</taxon>
        <taxon>Eubacteriales</taxon>
        <taxon>Peptococcaceae</taxon>
        <taxon>Desulforamulus</taxon>
    </lineage>
</organism>
<evidence type="ECO:0000313" key="10">
    <source>
        <dbReference type="EMBL" id="AEG61815.1"/>
    </source>
</evidence>
<evidence type="ECO:0000256" key="7">
    <source>
        <dbReference type="ARBA" id="ARBA00023136"/>
    </source>
</evidence>
<feature type="transmembrane region" description="Helical" evidence="8">
    <location>
        <begin position="265"/>
        <end position="287"/>
    </location>
</feature>
<feature type="domain" description="ABC transmembrane type-2" evidence="9">
    <location>
        <begin position="133"/>
        <end position="378"/>
    </location>
</feature>
<evidence type="ECO:0000256" key="4">
    <source>
        <dbReference type="ARBA" id="ARBA00022475"/>
    </source>
</evidence>
<dbReference type="GO" id="GO:0005886">
    <property type="term" value="C:plasma membrane"/>
    <property type="evidence" value="ECO:0007669"/>
    <property type="project" value="UniProtKB-SubCell"/>
</dbReference>
<accession>F6DNC4</accession>
<dbReference type="KEGG" id="dru:Desru_3613"/>
<keyword evidence="3" id="KW-0813">Transport</keyword>
<dbReference type="HOGENOM" id="CLU_039483_8_4_9"/>
<keyword evidence="6 8" id="KW-1133">Transmembrane helix</keyword>
<evidence type="ECO:0000259" key="9">
    <source>
        <dbReference type="PROSITE" id="PS51012"/>
    </source>
</evidence>
<keyword evidence="11" id="KW-1185">Reference proteome</keyword>
<evidence type="ECO:0000256" key="2">
    <source>
        <dbReference type="ARBA" id="ARBA00007783"/>
    </source>
</evidence>
<keyword evidence="4" id="KW-1003">Cell membrane</keyword>
<dbReference type="Gene3D" id="3.40.1710.10">
    <property type="entry name" value="abc type-2 transporter like domain"/>
    <property type="match status" value="1"/>
</dbReference>
<protein>
    <submittedName>
        <fullName evidence="10">ABC-2 type transporter</fullName>
    </submittedName>
</protein>